<dbReference type="AlphaFoldDB" id="A0A919VIF1"/>
<feature type="domain" description="Alkyl hydroperoxide reductase subunit C/ Thiol specific antioxidant" evidence="1">
    <location>
        <begin position="44"/>
        <end position="86"/>
    </location>
</feature>
<evidence type="ECO:0000313" key="2">
    <source>
        <dbReference type="EMBL" id="GIM30676.1"/>
    </source>
</evidence>
<dbReference type="EMBL" id="BOPZ01000051">
    <property type="protein sequence ID" value="GIM30676.1"/>
    <property type="molecule type" value="Genomic_DNA"/>
</dbReference>
<reference evidence="2" key="1">
    <citation type="submission" date="2021-03" db="EMBL/GenBank/DDBJ databases">
        <title>Taxonomic study of Clostridium polyendosporum from meadow-gley soil under rice.</title>
        <authorList>
            <person name="Kobayashi H."/>
            <person name="Tanizawa Y."/>
            <person name="Yagura M."/>
        </authorList>
    </citation>
    <scope>NUCLEOTIDE SEQUENCE</scope>
    <source>
        <strain evidence="2">JCM 30710</strain>
    </source>
</reference>
<accession>A0A919VIF1</accession>
<dbReference type="InterPro" id="IPR000866">
    <property type="entry name" value="AhpC/TSA"/>
</dbReference>
<evidence type="ECO:0000259" key="1">
    <source>
        <dbReference type="Pfam" id="PF00578"/>
    </source>
</evidence>
<proteinExistence type="predicted"/>
<comment type="caution">
    <text evidence="2">The sequence shown here is derived from an EMBL/GenBank/DDBJ whole genome shotgun (WGS) entry which is preliminary data.</text>
</comment>
<dbReference type="SUPFAM" id="SSF52833">
    <property type="entry name" value="Thioredoxin-like"/>
    <property type="match status" value="1"/>
</dbReference>
<evidence type="ECO:0000313" key="3">
    <source>
        <dbReference type="Proteomes" id="UP000679179"/>
    </source>
</evidence>
<dbReference type="InterPro" id="IPR036249">
    <property type="entry name" value="Thioredoxin-like_sf"/>
</dbReference>
<dbReference type="GO" id="GO:0016209">
    <property type="term" value="F:antioxidant activity"/>
    <property type="evidence" value="ECO:0007669"/>
    <property type="project" value="InterPro"/>
</dbReference>
<gene>
    <name evidence="2" type="ORF">CPJCM30710_33420</name>
</gene>
<dbReference type="Pfam" id="PF00578">
    <property type="entry name" value="AhpC-TSA"/>
    <property type="match status" value="1"/>
</dbReference>
<dbReference type="GO" id="GO:0016491">
    <property type="term" value="F:oxidoreductase activity"/>
    <property type="evidence" value="ECO:0007669"/>
    <property type="project" value="InterPro"/>
</dbReference>
<dbReference type="Proteomes" id="UP000679179">
    <property type="component" value="Unassembled WGS sequence"/>
</dbReference>
<protein>
    <recommendedName>
        <fullName evidence="1">Alkyl hydroperoxide reductase subunit C/ Thiol specific antioxidant domain-containing protein</fullName>
    </recommendedName>
</protein>
<dbReference type="Gene3D" id="3.40.30.10">
    <property type="entry name" value="Glutaredoxin"/>
    <property type="match status" value="1"/>
</dbReference>
<name>A0A919VIF1_9CLOT</name>
<sequence length="86" mass="10196">MKYHYQQLPYYCWYNSIPYFHQDRSERESSTERLTDASRNCLKIGDLAPDLSLEGVLGGERTKINLSEQRGRWTVVFFYASDFTFV</sequence>
<keyword evidence="3" id="KW-1185">Reference proteome</keyword>
<organism evidence="2 3">
    <name type="scientific">Clostridium polyendosporum</name>
    <dbReference type="NCBI Taxonomy" id="69208"/>
    <lineage>
        <taxon>Bacteria</taxon>
        <taxon>Bacillati</taxon>
        <taxon>Bacillota</taxon>
        <taxon>Clostridia</taxon>
        <taxon>Eubacteriales</taxon>
        <taxon>Clostridiaceae</taxon>
        <taxon>Clostridium</taxon>
    </lineage>
</organism>